<evidence type="ECO:0000313" key="6">
    <source>
        <dbReference type="EMBL" id="MFC3891116.1"/>
    </source>
</evidence>
<reference evidence="7" key="1">
    <citation type="journal article" date="2019" name="Int. J. Syst. Evol. Microbiol.">
        <title>The Global Catalogue of Microorganisms (GCM) 10K type strain sequencing project: providing services to taxonomists for standard genome sequencing and annotation.</title>
        <authorList>
            <consortium name="The Broad Institute Genomics Platform"/>
            <consortium name="The Broad Institute Genome Sequencing Center for Infectious Disease"/>
            <person name="Wu L."/>
            <person name="Ma J."/>
        </authorList>
    </citation>
    <scope>NUCLEOTIDE SEQUENCE [LARGE SCALE GENOMIC DNA]</scope>
    <source>
        <strain evidence="7">CGMCC 4.7405</strain>
    </source>
</reference>
<evidence type="ECO:0000256" key="3">
    <source>
        <dbReference type="ARBA" id="ARBA00022777"/>
    </source>
</evidence>
<dbReference type="EMBL" id="JBHRZI010000010">
    <property type="protein sequence ID" value="MFC3891116.1"/>
    <property type="molecule type" value="Genomic_DNA"/>
</dbReference>
<keyword evidence="1" id="KW-0808">Transferase</keyword>
<comment type="caution">
    <text evidence="6">The sequence shown here is derived from an EMBL/GenBank/DDBJ whole genome shotgun (WGS) entry which is preliminary data.</text>
</comment>
<accession>A0ABV8BLH3</accession>
<protein>
    <submittedName>
        <fullName evidence="6">Uncharacterized protein</fullName>
    </submittedName>
</protein>
<sequence length="62" mass="6290">MTASLGGIDLLVFTGGAGEHDPVLRAETVAGLAFLGLELDPGRADEDVGPSPPHHFAHNGEG</sequence>
<feature type="region of interest" description="Disordered" evidence="5">
    <location>
        <begin position="41"/>
        <end position="62"/>
    </location>
</feature>
<proteinExistence type="predicted"/>
<dbReference type="RefSeq" id="WP_382370140.1">
    <property type="nucleotide sequence ID" value="NZ_JBHRZI010000010.1"/>
</dbReference>
<dbReference type="Proteomes" id="UP001595690">
    <property type="component" value="Unassembled WGS sequence"/>
</dbReference>
<gene>
    <name evidence="6" type="ORF">ACFOWZ_06480</name>
</gene>
<organism evidence="6 7">
    <name type="scientific">Lentzea rhizosphaerae</name>
    <dbReference type="NCBI Taxonomy" id="2041025"/>
    <lineage>
        <taxon>Bacteria</taxon>
        <taxon>Bacillati</taxon>
        <taxon>Actinomycetota</taxon>
        <taxon>Actinomycetes</taxon>
        <taxon>Pseudonocardiales</taxon>
        <taxon>Pseudonocardiaceae</taxon>
        <taxon>Lentzea</taxon>
    </lineage>
</organism>
<dbReference type="SUPFAM" id="SSF53067">
    <property type="entry name" value="Actin-like ATPase domain"/>
    <property type="match status" value="1"/>
</dbReference>
<keyword evidence="2" id="KW-0547">Nucleotide-binding</keyword>
<dbReference type="Pfam" id="PF00871">
    <property type="entry name" value="Acetate_kinase"/>
    <property type="match status" value="1"/>
</dbReference>
<keyword evidence="4" id="KW-0067">ATP-binding</keyword>
<evidence type="ECO:0000256" key="2">
    <source>
        <dbReference type="ARBA" id="ARBA00022741"/>
    </source>
</evidence>
<evidence type="ECO:0000313" key="7">
    <source>
        <dbReference type="Proteomes" id="UP001595690"/>
    </source>
</evidence>
<dbReference type="InterPro" id="IPR000890">
    <property type="entry name" value="Aliphatic_acid_kin_short-chain"/>
</dbReference>
<keyword evidence="7" id="KW-1185">Reference proteome</keyword>
<evidence type="ECO:0000256" key="4">
    <source>
        <dbReference type="ARBA" id="ARBA00022840"/>
    </source>
</evidence>
<dbReference type="InterPro" id="IPR043129">
    <property type="entry name" value="ATPase_NBD"/>
</dbReference>
<evidence type="ECO:0000256" key="5">
    <source>
        <dbReference type="SAM" id="MobiDB-lite"/>
    </source>
</evidence>
<dbReference type="Gene3D" id="3.30.420.40">
    <property type="match status" value="1"/>
</dbReference>
<keyword evidence="3" id="KW-0418">Kinase</keyword>
<name>A0ABV8BLH3_9PSEU</name>
<evidence type="ECO:0000256" key="1">
    <source>
        <dbReference type="ARBA" id="ARBA00022679"/>
    </source>
</evidence>